<accession>A0A0F8Z767</accession>
<dbReference type="EMBL" id="LAZR01062079">
    <property type="protein sequence ID" value="KKK62259.1"/>
    <property type="molecule type" value="Genomic_DNA"/>
</dbReference>
<dbReference type="SUPFAM" id="SSF53335">
    <property type="entry name" value="S-adenosyl-L-methionine-dependent methyltransferases"/>
    <property type="match status" value="1"/>
</dbReference>
<keyword evidence="2" id="KW-0489">Methyltransferase</keyword>
<feature type="non-terminal residue" evidence="6">
    <location>
        <position position="1"/>
    </location>
</feature>
<sequence>EGDTVYADPPYHKAGVKYTKGGFNESDHERLATSLYYAKERGASFFAHNADTDMVRYWYEEWAEIIPMAEKRRINSKGSERGDVPCVLIVGGVDE</sequence>
<keyword evidence="3" id="KW-0808">Transferase</keyword>
<dbReference type="InterPro" id="IPR012327">
    <property type="entry name" value="MeTrfase_D12"/>
</dbReference>
<organism evidence="6">
    <name type="scientific">marine sediment metagenome</name>
    <dbReference type="NCBI Taxonomy" id="412755"/>
    <lineage>
        <taxon>unclassified sequences</taxon>
        <taxon>metagenomes</taxon>
        <taxon>ecological metagenomes</taxon>
    </lineage>
</organism>
<dbReference type="InterPro" id="IPR002052">
    <property type="entry name" value="DNA_methylase_N6_adenine_CS"/>
</dbReference>
<evidence type="ECO:0000313" key="6">
    <source>
        <dbReference type="EMBL" id="KKK62259.1"/>
    </source>
</evidence>
<name>A0A0F8Z767_9ZZZZ</name>
<dbReference type="GO" id="GO:0003676">
    <property type="term" value="F:nucleic acid binding"/>
    <property type="evidence" value="ECO:0007669"/>
    <property type="project" value="InterPro"/>
</dbReference>
<dbReference type="AlphaFoldDB" id="A0A0F8Z767"/>
<dbReference type="GO" id="GO:0009307">
    <property type="term" value="P:DNA restriction-modification system"/>
    <property type="evidence" value="ECO:0007669"/>
    <property type="project" value="InterPro"/>
</dbReference>
<evidence type="ECO:0000256" key="1">
    <source>
        <dbReference type="ARBA" id="ARBA00011900"/>
    </source>
</evidence>
<proteinExistence type="predicted"/>
<keyword evidence="4" id="KW-0949">S-adenosyl-L-methionine</keyword>
<protein>
    <recommendedName>
        <fullName evidence="1">site-specific DNA-methyltransferase (adenine-specific)</fullName>
        <ecNumber evidence="1">2.1.1.72</ecNumber>
    </recommendedName>
</protein>
<gene>
    <name evidence="6" type="ORF">LCGC14_3006140</name>
</gene>
<evidence type="ECO:0000256" key="5">
    <source>
        <dbReference type="ARBA" id="ARBA00047942"/>
    </source>
</evidence>
<comment type="catalytic activity">
    <reaction evidence="5">
        <text>a 2'-deoxyadenosine in DNA + S-adenosyl-L-methionine = an N(6)-methyl-2'-deoxyadenosine in DNA + S-adenosyl-L-homocysteine + H(+)</text>
        <dbReference type="Rhea" id="RHEA:15197"/>
        <dbReference type="Rhea" id="RHEA-COMP:12418"/>
        <dbReference type="Rhea" id="RHEA-COMP:12419"/>
        <dbReference type="ChEBI" id="CHEBI:15378"/>
        <dbReference type="ChEBI" id="CHEBI:57856"/>
        <dbReference type="ChEBI" id="CHEBI:59789"/>
        <dbReference type="ChEBI" id="CHEBI:90615"/>
        <dbReference type="ChEBI" id="CHEBI:90616"/>
        <dbReference type="EC" id="2.1.1.72"/>
    </reaction>
</comment>
<dbReference type="GO" id="GO:0009007">
    <property type="term" value="F:site-specific DNA-methyltransferase (adenine-specific) activity"/>
    <property type="evidence" value="ECO:0007669"/>
    <property type="project" value="UniProtKB-EC"/>
</dbReference>
<evidence type="ECO:0000256" key="2">
    <source>
        <dbReference type="ARBA" id="ARBA00022603"/>
    </source>
</evidence>
<dbReference type="EC" id="2.1.1.72" evidence="1"/>
<evidence type="ECO:0000256" key="3">
    <source>
        <dbReference type="ARBA" id="ARBA00022679"/>
    </source>
</evidence>
<comment type="caution">
    <text evidence="6">The sequence shown here is derived from an EMBL/GenBank/DDBJ whole genome shotgun (WGS) entry which is preliminary data.</text>
</comment>
<dbReference type="GO" id="GO:0032259">
    <property type="term" value="P:methylation"/>
    <property type="evidence" value="ECO:0007669"/>
    <property type="project" value="UniProtKB-KW"/>
</dbReference>
<reference evidence="6" key="1">
    <citation type="journal article" date="2015" name="Nature">
        <title>Complex archaea that bridge the gap between prokaryotes and eukaryotes.</title>
        <authorList>
            <person name="Spang A."/>
            <person name="Saw J.H."/>
            <person name="Jorgensen S.L."/>
            <person name="Zaremba-Niedzwiedzka K."/>
            <person name="Martijn J."/>
            <person name="Lind A.E."/>
            <person name="van Eijk R."/>
            <person name="Schleper C."/>
            <person name="Guy L."/>
            <person name="Ettema T.J."/>
        </authorList>
    </citation>
    <scope>NUCLEOTIDE SEQUENCE</scope>
</reference>
<dbReference type="PROSITE" id="PS00092">
    <property type="entry name" value="N6_MTASE"/>
    <property type="match status" value="1"/>
</dbReference>
<dbReference type="Gene3D" id="3.40.50.150">
    <property type="entry name" value="Vaccinia Virus protein VP39"/>
    <property type="match status" value="1"/>
</dbReference>
<evidence type="ECO:0000256" key="4">
    <source>
        <dbReference type="ARBA" id="ARBA00022691"/>
    </source>
</evidence>
<dbReference type="InterPro" id="IPR029063">
    <property type="entry name" value="SAM-dependent_MTases_sf"/>
</dbReference>
<dbReference type="Pfam" id="PF02086">
    <property type="entry name" value="MethyltransfD12"/>
    <property type="match status" value="1"/>
</dbReference>